<name>A0A8S5UUM4_9CAUD</name>
<dbReference type="EMBL" id="BK016142">
    <property type="protein sequence ID" value="DAF98078.1"/>
    <property type="molecule type" value="Genomic_DNA"/>
</dbReference>
<proteinExistence type="predicted"/>
<reference evidence="1" key="1">
    <citation type="journal article" date="2021" name="Proc. Natl. Acad. Sci. U.S.A.">
        <title>A Catalog of Tens of Thousands of Viruses from Human Metagenomes Reveals Hidden Associations with Chronic Diseases.</title>
        <authorList>
            <person name="Tisza M.J."/>
            <person name="Buck C.B."/>
        </authorList>
    </citation>
    <scope>NUCLEOTIDE SEQUENCE</scope>
    <source>
        <strain evidence="1">CtIpM11</strain>
    </source>
</reference>
<protein>
    <submittedName>
        <fullName evidence="1">Major capsid protein</fullName>
    </submittedName>
</protein>
<sequence>MAHITFTEGSGLQDSIFGKSQAPIRMFLEKRGESFEQKSMIQELFTVGTSKHWGEKFTTMTAMEGFQPVGENGEYPVDGMQEGFDKFLEHMTWKNSFSLSREIVEDSKLMDLKKQPAAFVAGYYRTRERFGAALFGAAITKAASMKFYGKTFDAKCADGKGLFDTAHPSKMGKATQCNQFSDAFSVDALSAVETEMQGFMGDNGEILDVAPDTILIPNDYQLKRDVFAAVGADKDPDTSNNGFNYQFGRWKIIVWPYLNQFITKSTKPWVLGDSRYNEEYGSAVWLDRVQLEVRSELAGNDANVWKGYARFIAGFNDWRGFAVGGVSGGTELTGAA</sequence>
<organism evidence="1">
    <name type="scientific">Podoviridae sp. ctIpM11</name>
    <dbReference type="NCBI Taxonomy" id="2825240"/>
    <lineage>
        <taxon>Viruses</taxon>
        <taxon>Duplodnaviria</taxon>
        <taxon>Heunggongvirae</taxon>
        <taxon>Uroviricota</taxon>
        <taxon>Caudoviricetes</taxon>
    </lineage>
</organism>
<evidence type="ECO:0000313" key="1">
    <source>
        <dbReference type="EMBL" id="DAF98078.1"/>
    </source>
</evidence>
<accession>A0A8S5UUM4</accession>
<dbReference type="Pfam" id="PF25209">
    <property type="entry name" value="Phage_capsid_4"/>
    <property type="match status" value="1"/>
</dbReference>